<proteinExistence type="predicted"/>
<feature type="transmembrane region" description="Helical" evidence="1">
    <location>
        <begin position="91"/>
        <end position="109"/>
    </location>
</feature>
<dbReference type="EMBL" id="SDPQ02000001">
    <property type="protein sequence ID" value="KAA1400045.1"/>
    <property type="molecule type" value="Genomic_DNA"/>
</dbReference>
<organism evidence="2 3">
    <name type="scientific">Aeromicrobium ginsengisoli</name>
    <dbReference type="NCBI Taxonomy" id="363867"/>
    <lineage>
        <taxon>Bacteria</taxon>
        <taxon>Bacillati</taxon>
        <taxon>Actinomycetota</taxon>
        <taxon>Actinomycetes</taxon>
        <taxon>Propionibacteriales</taxon>
        <taxon>Nocardioidaceae</taxon>
        <taxon>Aeromicrobium</taxon>
    </lineage>
</organism>
<name>A0A5M4FKC5_9ACTN</name>
<gene>
    <name evidence="2" type="ORF">ESP70_004680</name>
</gene>
<keyword evidence="2" id="KW-0808">Transferase</keyword>
<accession>A0A5M4FKC5</accession>
<dbReference type="InterPro" id="IPR043148">
    <property type="entry name" value="TagF_C"/>
</dbReference>
<keyword evidence="3" id="KW-1185">Reference proteome</keyword>
<comment type="caution">
    <text evidence="2">The sequence shown here is derived from an EMBL/GenBank/DDBJ whole genome shotgun (WGS) entry which is preliminary data.</text>
</comment>
<evidence type="ECO:0000313" key="3">
    <source>
        <dbReference type="Proteomes" id="UP000380867"/>
    </source>
</evidence>
<evidence type="ECO:0000256" key="1">
    <source>
        <dbReference type="SAM" id="Phobius"/>
    </source>
</evidence>
<reference evidence="2" key="1">
    <citation type="submission" date="2019-09" db="EMBL/GenBank/DDBJ databases">
        <authorList>
            <person name="Li J."/>
        </authorList>
    </citation>
    <scope>NUCLEOTIDE SEQUENCE [LARGE SCALE GENOMIC DNA]</scope>
    <source>
        <strain evidence="2">JCM 14732</strain>
    </source>
</reference>
<evidence type="ECO:0000313" key="2">
    <source>
        <dbReference type="EMBL" id="KAA1400045.1"/>
    </source>
</evidence>
<feature type="transmembrane region" description="Helical" evidence="1">
    <location>
        <begin position="25"/>
        <end position="42"/>
    </location>
</feature>
<dbReference type="Gene3D" id="3.40.50.12580">
    <property type="match status" value="1"/>
</dbReference>
<dbReference type="RefSeq" id="WP_149688150.1">
    <property type="nucleotide sequence ID" value="NZ_SDPQ02000001.1"/>
</dbReference>
<keyword evidence="1" id="KW-1133">Transmembrane helix</keyword>
<dbReference type="GO" id="GO:0016020">
    <property type="term" value="C:membrane"/>
    <property type="evidence" value="ECO:0007669"/>
    <property type="project" value="InterPro"/>
</dbReference>
<dbReference type="Proteomes" id="UP000380867">
    <property type="component" value="Unassembled WGS sequence"/>
</dbReference>
<sequence>MTGDVRKPSKRSQTLRTQVAERPRLVVLPLVGAALVVLLVLWPDAGTVASLLVLLAGTLLVPRISESPSYAYGLPGVPDGPPRPSRIPVEAHTWVSLGAAAIAVLLTVVGASWPAFAALAAVAVAAWLACAATMLRYLRHGRRVRQALEAYAPTIAMGFAGRSGGPWQLRMWEPYLLRSGERCVVITLHEKYLPLILDGADLTSPLVQLGSRGTRDLDSLFVPSIRAVFYVQNAQANKGFMAHTDLTHVWLNHGDSDKPANFNPRHALYDVLVVCGQAGIDRYERHGIHVAPEKFRILGRPQASGVRPARGPIAELESKVVLYAPTWQGLDESVNFSSLEKGPEIVRALIDRDVTVIFRPHPLSHRWRIRRAVIQEIHAILHADKQSSHRRHQWGKTVGNVWSVVDCANRSDALISDVSSVVSDFLQSEKPYVMTSMRAGIEAFRAEFSVAETGYVLLGDLSNLDEVLDDLLVRDPLATARAERKRYVLGDFVGEESADAFAGFVRELVRGA</sequence>
<keyword evidence="1" id="KW-0472">Membrane</keyword>
<dbReference type="InterPro" id="IPR007554">
    <property type="entry name" value="Glycerophosphate_synth"/>
</dbReference>
<protein>
    <submittedName>
        <fullName evidence="2">Glycosyl transferase</fullName>
    </submittedName>
</protein>
<dbReference type="Pfam" id="PF04464">
    <property type="entry name" value="Glyphos_transf"/>
    <property type="match status" value="1"/>
</dbReference>
<dbReference type="AlphaFoldDB" id="A0A5M4FKC5"/>
<feature type="transmembrane region" description="Helical" evidence="1">
    <location>
        <begin position="115"/>
        <end position="138"/>
    </location>
</feature>
<keyword evidence="1" id="KW-0812">Transmembrane</keyword>
<dbReference type="OrthoDB" id="7806295at2"/>
<dbReference type="GO" id="GO:0047355">
    <property type="term" value="F:CDP-glycerol glycerophosphotransferase activity"/>
    <property type="evidence" value="ECO:0007669"/>
    <property type="project" value="InterPro"/>
</dbReference>